<dbReference type="RefSeq" id="WP_074799454.1">
    <property type="nucleotide sequence ID" value="NZ_CABMMO010000026.1"/>
</dbReference>
<dbReference type="EMBL" id="MSTR01000026">
    <property type="protein sequence ID" value="ONN40080.1"/>
    <property type="molecule type" value="Genomic_DNA"/>
</dbReference>
<name>A0A1I4K8H6_ENTMU</name>
<comment type="caution">
    <text evidence="1">The sequence shown here is derived from an EMBL/GenBank/DDBJ whole genome shotgun (WGS) entry which is preliminary data.</text>
</comment>
<organism evidence="1 2">
    <name type="scientific">Enterococcus mundtii</name>
    <dbReference type="NCBI Taxonomy" id="53346"/>
    <lineage>
        <taxon>Bacteria</taxon>
        <taxon>Bacillati</taxon>
        <taxon>Bacillota</taxon>
        <taxon>Bacilli</taxon>
        <taxon>Lactobacillales</taxon>
        <taxon>Enterococcaceae</taxon>
        <taxon>Enterococcus</taxon>
    </lineage>
</organism>
<protein>
    <submittedName>
        <fullName evidence="1">Uncharacterized protein</fullName>
    </submittedName>
</protein>
<sequence length="113" mass="13258">MSELIKEIERQLGYDMIEEGNMTARDVLEIIKNFKQAQLNENQQNLIIWMKENECETNDPLESISDLFLNGTPSKYFPDLPLSCLEAAYQSLNNQQKMELVSEYLKQYSEQEE</sequence>
<evidence type="ECO:0000313" key="2">
    <source>
        <dbReference type="Proteomes" id="UP000189299"/>
    </source>
</evidence>
<dbReference type="Proteomes" id="UP000189299">
    <property type="component" value="Unassembled WGS sequence"/>
</dbReference>
<accession>A0A1I4K8H6</accession>
<proteinExistence type="predicted"/>
<evidence type="ECO:0000313" key="1">
    <source>
        <dbReference type="EMBL" id="ONN40080.1"/>
    </source>
</evidence>
<reference evidence="1 2" key="1">
    <citation type="submission" date="2016-12" db="EMBL/GenBank/DDBJ databases">
        <authorList>
            <person name="Song W.-J."/>
            <person name="Kurnit D.M."/>
        </authorList>
    </citation>
    <scope>NUCLEOTIDE SEQUENCE [LARGE SCALE GENOMIC DNA]</scope>
    <source>
        <strain evidence="1 2">CGB1038-1_S1</strain>
    </source>
</reference>
<gene>
    <name evidence="1" type="ORF">BTN92_15825</name>
</gene>
<dbReference type="AlphaFoldDB" id="A0A1I4K8H6"/>